<evidence type="ECO:0000313" key="4">
    <source>
        <dbReference type="Proteomes" id="UP000660801"/>
    </source>
</evidence>
<dbReference type="Proteomes" id="UP000660801">
    <property type="component" value="Unassembled WGS sequence"/>
</dbReference>
<dbReference type="PANTHER" id="PTHR21039:SF0">
    <property type="entry name" value="HISTIDINOL-PHOSPHATASE"/>
    <property type="match status" value="1"/>
</dbReference>
<protein>
    <recommendedName>
        <fullName evidence="2">Histidinol-phosphatase</fullName>
        <shortName evidence="2">HolPase</shortName>
        <ecNumber evidence="2">3.1.3.15</ecNumber>
    </recommendedName>
</protein>
<dbReference type="GO" id="GO:0005737">
    <property type="term" value="C:cytoplasm"/>
    <property type="evidence" value="ECO:0007669"/>
    <property type="project" value="TreeGrafter"/>
</dbReference>
<evidence type="ECO:0000313" key="3">
    <source>
        <dbReference type="EMBL" id="GGE32474.1"/>
    </source>
</evidence>
<evidence type="ECO:0000256" key="1">
    <source>
        <dbReference type="ARBA" id="ARBA00022801"/>
    </source>
</evidence>
<dbReference type="AlphaFoldDB" id="A0A917A735"/>
<dbReference type="PANTHER" id="PTHR21039">
    <property type="entry name" value="HISTIDINOL PHOSPHATASE-RELATED"/>
    <property type="match status" value="1"/>
</dbReference>
<reference evidence="3" key="2">
    <citation type="submission" date="2020-09" db="EMBL/GenBank/DDBJ databases">
        <authorList>
            <person name="Sun Q."/>
            <person name="Zhou Y."/>
        </authorList>
    </citation>
    <scope>NUCLEOTIDE SEQUENCE</scope>
    <source>
        <strain evidence="3">CGMCC 1.15533</strain>
    </source>
</reference>
<comment type="caution">
    <text evidence="3">The sequence shown here is derived from an EMBL/GenBank/DDBJ whole genome shotgun (WGS) entry which is preliminary data.</text>
</comment>
<dbReference type="RefSeq" id="WP_068992157.1">
    <property type="nucleotide sequence ID" value="NZ_BMJN01000019.1"/>
</dbReference>
<evidence type="ECO:0000256" key="2">
    <source>
        <dbReference type="RuleBase" id="RU366003"/>
    </source>
</evidence>
<reference evidence="3" key="1">
    <citation type="journal article" date="2014" name="Int. J. Syst. Evol. Microbiol.">
        <title>Complete genome sequence of Corynebacterium casei LMG S-19264T (=DSM 44701T), isolated from a smear-ripened cheese.</title>
        <authorList>
            <consortium name="US DOE Joint Genome Institute (JGI-PGF)"/>
            <person name="Walter F."/>
            <person name="Albersmeier A."/>
            <person name="Kalinowski J."/>
            <person name="Ruckert C."/>
        </authorList>
    </citation>
    <scope>NUCLEOTIDE SEQUENCE</scope>
    <source>
        <strain evidence="3">CGMCC 1.15533</strain>
    </source>
</reference>
<dbReference type="SUPFAM" id="SSF89550">
    <property type="entry name" value="PHP domain-like"/>
    <property type="match status" value="1"/>
</dbReference>
<comment type="catalytic activity">
    <reaction evidence="2">
        <text>L-histidinol phosphate + H2O = L-histidinol + phosphate</text>
        <dbReference type="Rhea" id="RHEA:14465"/>
        <dbReference type="ChEBI" id="CHEBI:15377"/>
        <dbReference type="ChEBI" id="CHEBI:43474"/>
        <dbReference type="ChEBI" id="CHEBI:57699"/>
        <dbReference type="ChEBI" id="CHEBI:57980"/>
        <dbReference type="EC" id="3.1.3.15"/>
    </reaction>
</comment>
<keyword evidence="4" id="KW-1185">Reference proteome</keyword>
<gene>
    <name evidence="3" type="primary">hisK</name>
    <name evidence="3" type="ORF">GCM10011510_12220</name>
</gene>
<dbReference type="GO" id="GO:0004401">
    <property type="term" value="F:histidinol-phosphatase activity"/>
    <property type="evidence" value="ECO:0007669"/>
    <property type="project" value="UniProtKB-UniRule"/>
</dbReference>
<sequence length="246" mass="28844">MRDNHLHTYFSYDCEASFEEYLQAYEGHIVTTEHFDLSNPYLGGPRDDVPDYAKYSVAVAELNLSYGNRVKRGIEIGYYAPRLADILAFLEGKDYDVKLLSIHHNGRFDYLEEAVFELDREQHIRSYIREMQEAIKSVPAHVLAHFDYGFRKLQVSVEELQLAEKDLRLLFRLMMEHGLAFEINTKSMYLYGNEALYRYALKLLSDMGCQRYSIGSDGHNLAHFRLGFDKVEELLSEFQIRKEWLV</sequence>
<keyword evidence="2" id="KW-0368">Histidine biosynthesis</keyword>
<dbReference type="OrthoDB" id="9775255at2"/>
<proteinExistence type="inferred from homology"/>
<dbReference type="EC" id="3.1.3.15" evidence="2"/>
<dbReference type="EMBL" id="BMJN01000019">
    <property type="protein sequence ID" value="GGE32474.1"/>
    <property type="molecule type" value="Genomic_DNA"/>
</dbReference>
<name>A0A917A735_9STRE</name>
<keyword evidence="1 2" id="KW-0378">Hydrolase</keyword>
<organism evidence="3 4">
    <name type="scientific">Streptococcus himalayensis</name>
    <dbReference type="NCBI Taxonomy" id="1888195"/>
    <lineage>
        <taxon>Bacteria</taxon>
        <taxon>Bacillati</taxon>
        <taxon>Bacillota</taxon>
        <taxon>Bacilli</taxon>
        <taxon>Lactobacillales</taxon>
        <taxon>Streptococcaceae</taxon>
        <taxon>Streptococcus</taxon>
    </lineage>
</organism>
<dbReference type="GO" id="GO:0000105">
    <property type="term" value="P:L-histidine biosynthetic process"/>
    <property type="evidence" value="ECO:0007669"/>
    <property type="project" value="UniProtKB-UniRule"/>
</dbReference>
<dbReference type="NCBIfam" id="NF005597">
    <property type="entry name" value="PRK07329.1"/>
    <property type="match status" value="1"/>
</dbReference>
<keyword evidence="2" id="KW-0028">Amino-acid biosynthesis</keyword>
<comment type="pathway">
    <text evidence="2">Amino-acid biosynthesis; L-histidine biosynthesis; L-histidine from 5-phospho-alpha-D-ribose 1-diphosphate: step 8/9.</text>
</comment>
<dbReference type="InterPro" id="IPR016195">
    <property type="entry name" value="Pol/histidinol_Pase-like"/>
</dbReference>
<dbReference type="InterPro" id="IPR010140">
    <property type="entry name" value="Histidinol_P_phosphatase_HisJ"/>
</dbReference>
<comment type="similarity">
    <text evidence="2">Belongs to the PHP hydrolase family. HisK subfamily.</text>
</comment>
<accession>A0A917A735</accession>
<dbReference type="Gene3D" id="3.20.20.140">
    <property type="entry name" value="Metal-dependent hydrolases"/>
    <property type="match status" value="1"/>
</dbReference>